<comment type="caution">
    <text evidence="3">The sequence shown here is derived from an EMBL/GenBank/DDBJ whole genome shotgun (WGS) entry which is preliminary data.</text>
</comment>
<accession>A0A9P5QAN6</accession>
<feature type="region of interest" description="Disordered" evidence="1">
    <location>
        <begin position="263"/>
        <end position="316"/>
    </location>
</feature>
<organism evidence="3 4">
    <name type="scientific">Rhodocollybia butyracea</name>
    <dbReference type="NCBI Taxonomy" id="206335"/>
    <lineage>
        <taxon>Eukaryota</taxon>
        <taxon>Fungi</taxon>
        <taxon>Dikarya</taxon>
        <taxon>Basidiomycota</taxon>
        <taxon>Agaricomycotina</taxon>
        <taxon>Agaricomycetes</taxon>
        <taxon>Agaricomycetidae</taxon>
        <taxon>Agaricales</taxon>
        <taxon>Marasmiineae</taxon>
        <taxon>Omphalotaceae</taxon>
        <taxon>Rhodocollybia</taxon>
    </lineage>
</organism>
<reference evidence="3" key="1">
    <citation type="submission" date="2020-11" db="EMBL/GenBank/DDBJ databases">
        <authorList>
            <consortium name="DOE Joint Genome Institute"/>
            <person name="Ahrendt S."/>
            <person name="Riley R."/>
            <person name="Andreopoulos W."/>
            <person name="Labutti K."/>
            <person name="Pangilinan J."/>
            <person name="Ruiz-Duenas F.J."/>
            <person name="Barrasa J.M."/>
            <person name="Sanchez-Garcia M."/>
            <person name="Camarero S."/>
            <person name="Miyauchi S."/>
            <person name="Serrano A."/>
            <person name="Linde D."/>
            <person name="Babiker R."/>
            <person name="Drula E."/>
            <person name="Ayuso-Fernandez I."/>
            <person name="Pacheco R."/>
            <person name="Padilla G."/>
            <person name="Ferreira P."/>
            <person name="Barriuso J."/>
            <person name="Kellner H."/>
            <person name="Castanera R."/>
            <person name="Alfaro M."/>
            <person name="Ramirez L."/>
            <person name="Pisabarro A.G."/>
            <person name="Kuo A."/>
            <person name="Tritt A."/>
            <person name="Lipzen A."/>
            <person name="He G."/>
            <person name="Yan M."/>
            <person name="Ng V."/>
            <person name="Cullen D."/>
            <person name="Martin F."/>
            <person name="Rosso M.-N."/>
            <person name="Henrissat B."/>
            <person name="Hibbett D."/>
            <person name="Martinez A.T."/>
            <person name="Grigoriev I.V."/>
        </authorList>
    </citation>
    <scope>NUCLEOTIDE SEQUENCE</scope>
    <source>
        <strain evidence="3">AH 40177</strain>
    </source>
</reference>
<evidence type="ECO:0000313" key="4">
    <source>
        <dbReference type="Proteomes" id="UP000772434"/>
    </source>
</evidence>
<feature type="compositionally biased region" description="Polar residues" evidence="1">
    <location>
        <begin position="1"/>
        <end position="11"/>
    </location>
</feature>
<feature type="compositionally biased region" description="Polar residues" evidence="1">
    <location>
        <begin position="18"/>
        <end position="31"/>
    </location>
</feature>
<evidence type="ECO:0000259" key="2">
    <source>
        <dbReference type="Pfam" id="PF09994"/>
    </source>
</evidence>
<dbReference type="Pfam" id="PF09994">
    <property type="entry name" value="T6SS_Tle1-like_cat"/>
    <property type="match status" value="1"/>
</dbReference>
<feature type="compositionally biased region" description="Basic and acidic residues" evidence="1">
    <location>
        <begin position="263"/>
        <end position="275"/>
    </location>
</feature>
<feature type="region of interest" description="Disordered" evidence="1">
    <location>
        <begin position="1"/>
        <end position="62"/>
    </location>
</feature>
<dbReference type="AlphaFoldDB" id="A0A9P5QAN6"/>
<dbReference type="EMBL" id="JADNRY010000005">
    <property type="protein sequence ID" value="KAF9076900.1"/>
    <property type="molecule type" value="Genomic_DNA"/>
</dbReference>
<dbReference type="OrthoDB" id="3162439at2759"/>
<evidence type="ECO:0000313" key="3">
    <source>
        <dbReference type="EMBL" id="KAF9076900.1"/>
    </source>
</evidence>
<keyword evidence="4" id="KW-1185">Reference proteome</keyword>
<sequence>MKNANGMNTTNSHHKQDTTMTSFTDTVLGENNEQRDGEPLRKGSKFTVQSPANRKVDSDVIPPHENIDHRTLILCFDGTGDQFDADNSNIVQFCTCLYKEDHTKQMVYYQTGIGTYTSPAVDSPVRSQVLKLMNKLVAKDLSAHVMDRPGDRICLFGFSRGAFTARSLAGMLHKVGLLPAGNFQQVPFAYRVYQRKEKDEPEASSRRFKEAFCRDVKIQFLGVWDTVDSVGLIDKLLPFTASNSSVHTFRHALSLTNIEFSKEPANRSDDTEKSNGKGHAGVPSASSKQRHSLLRPSSSEWDSEEDDEKRLSVHTDDDAVPTDVREVWFAVNVGGGSVANSTRHSLARISLRWMIRECFKAESGIMFHSHRLKQQGLDITSLHPLTPRPPPLSGRGRVIETIPRKKWPQILPIISKRFIPRDEEHVTERCLTEEEEELGDSLSPKYDQLRLAPAWWIIELFPWLFRYQDRCDHWTRVIRCNCARPRRIPEQKFKGVLVHRSVQIRMNAEKKRKGPDGERRHYKPKITFPPDEIFWVD</sequence>
<dbReference type="InterPro" id="IPR029058">
    <property type="entry name" value="AB_hydrolase_fold"/>
</dbReference>
<dbReference type="Proteomes" id="UP000772434">
    <property type="component" value="Unassembled WGS sequence"/>
</dbReference>
<gene>
    <name evidence="3" type="ORF">BDP27DRAFT_1312790</name>
</gene>
<dbReference type="SUPFAM" id="SSF53474">
    <property type="entry name" value="alpha/beta-Hydrolases"/>
    <property type="match status" value="1"/>
</dbReference>
<feature type="domain" description="T6SS Phospholipase effector Tle1-like catalytic" evidence="2">
    <location>
        <begin position="70"/>
        <end position="357"/>
    </location>
</feature>
<dbReference type="InterPro" id="IPR018712">
    <property type="entry name" value="Tle1-like_cat"/>
</dbReference>
<dbReference type="PANTHER" id="PTHR33840:SF2">
    <property type="entry name" value="TLE1 PHOSPHOLIPASE DOMAIN-CONTAINING PROTEIN"/>
    <property type="match status" value="1"/>
</dbReference>
<protein>
    <recommendedName>
        <fullName evidence="2">T6SS Phospholipase effector Tle1-like catalytic domain-containing protein</fullName>
    </recommendedName>
</protein>
<evidence type="ECO:0000256" key="1">
    <source>
        <dbReference type="SAM" id="MobiDB-lite"/>
    </source>
</evidence>
<name>A0A9P5QAN6_9AGAR</name>
<dbReference type="PANTHER" id="PTHR33840">
    <property type="match status" value="1"/>
</dbReference>
<feature type="compositionally biased region" description="Basic and acidic residues" evidence="1">
    <location>
        <begin position="32"/>
        <end position="41"/>
    </location>
</feature>
<proteinExistence type="predicted"/>